<dbReference type="PANTHER" id="PTHR43802">
    <property type="entry name" value="ENOYL-COA HYDRATASE"/>
    <property type="match status" value="1"/>
</dbReference>
<dbReference type="CDD" id="cd06558">
    <property type="entry name" value="crotonase-like"/>
    <property type="match status" value="1"/>
</dbReference>
<reference evidence="2 3" key="1">
    <citation type="submission" date="2020-08" db="EMBL/GenBank/DDBJ databases">
        <title>Sequencing the genomes of 1000 actinobacteria strains.</title>
        <authorList>
            <person name="Klenk H.-P."/>
        </authorList>
    </citation>
    <scope>NUCLEOTIDE SEQUENCE [LARGE SCALE GENOMIC DNA]</scope>
    <source>
        <strain evidence="2 3">DSM 46659</strain>
    </source>
</reference>
<organism evidence="2 3">
    <name type="scientific">Nocardiopsis mwathae</name>
    <dbReference type="NCBI Taxonomy" id="1472723"/>
    <lineage>
        <taxon>Bacteria</taxon>
        <taxon>Bacillati</taxon>
        <taxon>Actinomycetota</taxon>
        <taxon>Actinomycetes</taxon>
        <taxon>Streptosporangiales</taxon>
        <taxon>Nocardiopsidaceae</taxon>
        <taxon>Nocardiopsis</taxon>
    </lineage>
</organism>
<dbReference type="PANTHER" id="PTHR43802:SF1">
    <property type="entry name" value="IP11341P-RELATED"/>
    <property type="match status" value="1"/>
</dbReference>
<sequence length="275" mass="29121">MAATNGTAETPEWARDPETQVLREERDGVLLLTLNRPAKLNAWNPVMEKRLFDLMAAADDDPAVRVIVVTGAGRGFCAGADMDALASVESDTFEHGARPLSFPSTLRKPVIAAINGPVAGVGLVVALFADLRFAAEDAKFTTAFSRLGLIAEYGIAWQLPRLVGTSRALDLLLSARVVPGAEAERMGLVDRALPAAQVLDAALEYARTLSATCSPASMAAIKGQVHRALEASLDAATAEADALMPPVFGTPDFAEGIASYRQKRPPRFSGLPPRS</sequence>
<evidence type="ECO:0000256" key="1">
    <source>
        <dbReference type="ARBA" id="ARBA00005254"/>
    </source>
</evidence>
<dbReference type="EMBL" id="JACHDS010000001">
    <property type="protein sequence ID" value="MBB6170267.1"/>
    <property type="molecule type" value="Genomic_DNA"/>
</dbReference>
<dbReference type="GO" id="GO:0003824">
    <property type="term" value="F:catalytic activity"/>
    <property type="evidence" value="ECO:0007669"/>
    <property type="project" value="UniProtKB-ARBA"/>
</dbReference>
<dbReference type="InterPro" id="IPR001753">
    <property type="entry name" value="Enoyl-CoA_hydra/iso"/>
</dbReference>
<accession>A0A7X0D3J2</accession>
<comment type="similarity">
    <text evidence="1">Belongs to the enoyl-CoA hydratase/isomerase family.</text>
</comment>
<dbReference type="InterPro" id="IPR029045">
    <property type="entry name" value="ClpP/crotonase-like_dom_sf"/>
</dbReference>
<protein>
    <submittedName>
        <fullName evidence="2">Enoyl-CoA hydratase/carnithine racemase</fullName>
    </submittedName>
</protein>
<name>A0A7X0D3J2_9ACTN</name>
<dbReference type="Proteomes" id="UP000546642">
    <property type="component" value="Unassembled WGS sequence"/>
</dbReference>
<dbReference type="RefSeq" id="WP_184072805.1">
    <property type="nucleotide sequence ID" value="NZ_JACHDS010000001.1"/>
</dbReference>
<dbReference type="Gene3D" id="3.90.226.10">
    <property type="entry name" value="2-enoyl-CoA Hydratase, Chain A, domain 1"/>
    <property type="match status" value="1"/>
</dbReference>
<comment type="caution">
    <text evidence="2">The sequence shown here is derived from an EMBL/GenBank/DDBJ whole genome shotgun (WGS) entry which is preliminary data.</text>
</comment>
<dbReference type="SUPFAM" id="SSF52096">
    <property type="entry name" value="ClpP/crotonase"/>
    <property type="match status" value="1"/>
</dbReference>
<gene>
    <name evidence="2" type="ORF">HNR23_000327</name>
</gene>
<dbReference type="AlphaFoldDB" id="A0A7X0D3J2"/>
<proteinExistence type="inferred from homology"/>
<dbReference type="Pfam" id="PF00378">
    <property type="entry name" value="ECH_1"/>
    <property type="match status" value="1"/>
</dbReference>
<evidence type="ECO:0000313" key="2">
    <source>
        <dbReference type="EMBL" id="MBB6170267.1"/>
    </source>
</evidence>
<keyword evidence="3" id="KW-1185">Reference proteome</keyword>
<evidence type="ECO:0000313" key="3">
    <source>
        <dbReference type="Proteomes" id="UP000546642"/>
    </source>
</evidence>